<dbReference type="EMBL" id="FQUO01000002">
    <property type="protein sequence ID" value="SHE70471.1"/>
    <property type="molecule type" value="Genomic_DNA"/>
</dbReference>
<dbReference type="InterPro" id="IPR050078">
    <property type="entry name" value="Ribosomal_L11_MeTrfase_PrmA"/>
</dbReference>
<dbReference type="GO" id="GO:0005840">
    <property type="term" value="C:ribosome"/>
    <property type="evidence" value="ECO:0007669"/>
    <property type="project" value="UniProtKB-KW"/>
</dbReference>
<feature type="binding site" evidence="6">
    <location>
        <position position="203"/>
    </location>
    <ligand>
        <name>S-adenosyl-L-methionine</name>
        <dbReference type="ChEBI" id="CHEBI:59789"/>
    </ligand>
</feature>
<protein>
    <recommendedName>
        <fullName evidence="6">Ribosomal protein L11 methyltransferase</fullName>
        <shortName evidence="6">L11 Mtase</shortName>
        <ecNumber evidence="6">2.1.1.-</ecNumber>
    </recommendedName>
</protein>
<accession>A0A1M4VN23</accession>
<dbReference type="PANTHER" id="PTHR43648:SF1">
    <property type="entry name" value="ELECTRON TRANSFER FLAVOPROTEIN BETA SUBUNIT LYSINE METHYLTRANSFERASE"/>
    <property type="match status" value="1"/>
</dbReference>
<dbReference type="STRING" id="1302690.BUE76_12085"/>
<keyword evidence="5 6" id="KW-0949">S-adenosyl-L-methionine</keyword>
<evidence type="ECO:0000256" key="5">
    <source>
        <dbReference type="ARBA" id="ARBA00022691"/>
    </source>
</evidence>
<comment type="similarity">
    <text evidence="1 6">Belongs to the methyltransferase superfamily. PrmA family.</text>
</comment>
<keyword evidence="4 6" id="KW-0808">Transferase</keyword>
<dbReference type="Pfam" id="PF06325">
    <property type="entry name" value="PrmA"/>
    <property type="match status" value="1"/>
</dbReference>
<feature type="binding site" evidence="6">
    <location>
        <position position="163"/>
    </location>
    <ligand>
        <name>S-adenosyl-L-methionine</name>
        <dbReference type="ChEBI" id="CHEBI:59789"/>
    </ligand>
</feature>
<organism evidence="7 8">
    <name type="scientific">Cnuella takakiae</name>
    <dbReference type="NCBI Taxonomy" id="1302690"/>
    <lineage>
        <taxon>Bacteria</taxon>
        <taxon>Pseudomonadati</taxon>
        <taxon>Bacteroidota</taxon>
        <taxon>Chitinophagia</taxon>
        <taxon>Chitinophagales</taxon>
        <taxon>Chitinophagaceae</taxon>
        <taxon>Cnuella</taxon>
    </lineage>
</organism>
<keyword evidence="8" id="KW-1185">Reference proteome</keyword>
<evidence type="ECO:0000256" key="6">
    <source>
        <dbReference type="HAMAP-Rule" id="MF_00735"/>
    </source>
</evidence>
<keyword evidence="7" id="KW-0687">Ribonucleoprotein</keyword>
<dbReference type="InterPro" id="IPR004498">
    <property type="entry name" value="Ribosomal_PrmA_MeTrfase"/>
</dbReference>
<sequence length="267" mass="30022">MNHIQISIEASEEQQELLISELSDLGATGFEQTNTHLLVYFDEEGFPSYEVNEVLEGHNTTVQTIAQQNWNALWESNFQPVIVDDFCAVRAHFHEPVQGMQHEILITPKMSFGTGHHATTWMMMQQMRGIDFNGKQVFDFGTGTGILAILAEKLGAANIDAIDNDEWSIENGIENAERNNCSRINLYLDSSVPGKQYDIILANINRNVILMHLEHLVKAVVPQGLILFSGLLTTDEEVIVKACETHGLKLIKQQSRNNWISLLMQCA</sequence>
<evidence type="ECO:0000313" key="8">
    <source>
        <dbReference type="Proteomes" id="UP000184368"/>
    </source>
</evidence>
<feature type="binding site" evidence="6">
    <location>
        <position position="141"/>
    </location>
    <ligand>
        <name>S-adenosyl-L-methionine</name>
        <dbReference type="ChEBI" id="CHEBI:59789"/>
    </ligand>
</feature>
<proteinExistence type="inferred from homology"/>
<dbReference type="OrthoDB" id="9785995at2"/>
<dbReference type="SUPFAM" id="SSF53335">
    <property type="entry name" value="S-adenosyl-L-methionine-dependent methyltransferases"/>
    <property type="match status" value="1"/>
</dbReference>
<comment type="function">
    <text evidence="6">Methylates ribosomal protein L11.</text>
</comment>
<comment type="catalytic activity">
    <reaction evidence="6">
        <text>L-lysyl-[protein] + 3 S-adenosyl-L-methionine = N(6),N(6),N(6)-trimethyl-L-lysyl-[protein] + 3 S-adenosyl-L-homocysteine + 3 H(+)</text>
        <dbReference type="Rhea" id="RHEA:54192"/>
        <dbReference type="Rhea" id="RHEA-COMP:9752"/>
        <dbReference type="Rhea" id="RHEA-COMP:13826"/>
        <dbReference type="ChEBI" id="CHEBI:15378"/>
        <dbReference type="ChEBI" id="CHEBI:29969"/>
        <dbReference type="ChEBI" id="CHEBI:57856"/>
        <dbReference type="ChEBI" id="CHEBI:59789"/>
        <dbReference type="ChEBI" id="CHEBI:61961"/>
    </reaction>
</comment>
<reference evidence="7 8" key="1">
    <citation type="submission" date="2016-11" db="EMBL/GenBank/DDBJ databases">
        <authorList>
            <person name="Jaros S."/>
            <person name="Januszkiewicz K."/>
            <person name="Wedrychowicz H."/>
        </authorList>
    </citation>
    <scope>NUCLEOTIDE SEQUENCE [LARGE SCALE GENOMIC DNA]</scope>
    <source>
        <strain evidence="7 8">DSM 26897</strain>
    </source>
</reference>
<dbReference type="EC" id="2.1.1.-" evidence="6"/>
<keyword evidence="2 6" id="KW-0963">Cytoplasm</keyword>
<evidence type="ECO:0000256" key="3">
    <source>
        <dbReference type="ARBA" id="ARBA00022603"/>
    </source>
</evidence>
<evidence type="ECO:0000256" key="1">
    <source>
        <dbReference type="ARBA" id="ARBA00009741"/>
    </source>
</evidence>
<evidence type="ECO:0000313" key="7">
    <source>
        <dbReference type="EMBL" id="SHE70471.1"/>
    </source>
</evidence>
<dbReference type="RefSeq" id="WP_073040068.1">
    <property type="nucleotide sequence ID" value="NZ_FQUO01000002.1"/>
</dbReference>
<dbReference type="PANTHER" id="PTHR43648">
    <property type="entry name" value="ELECTRON TRANSFER FLAVOPROTEIN BETA SUBUNIT LYSINE METHYLTRANSFERASE"/>
    <property type="match status" value="1"/>
</dbReference>
<feature type="binding site" evidence="6">
    <location>
        <position position="120"/>
    </location>
    <ligand>
        <name>S-adenosyl-L-methionine</name>
        <dbReference type="ChEBI" id="CHEBI:59789"/>
    </ligand>
</feature>
<dbReference type="GO" id="GO:0032259">
    <property type="term" value="P:methylation"/>
    <property type="evidence" value="ECO:0007669"/>
    <property type="project" value="UniProtKB-KW"/>
</dbReference>
<dbReference type="InterPro" id="IPR029063">
    <property type="entry name" value="SAM-dependent_MTases_sf"/>
</dbReference>
<gene>
    <name evidence="6" type="primary">prmA</name>
    <name evidence="7" type="ORF">SAMN05444008_102326</name>
</gene>
<keyword evidence="3 6" id="KW-0489">Methyltransferase</keyword>
<evidence type="ECO:0000256" key="2">
    <source>
        <dbReference type="ARBA" id="ARBA00022490"/>
    </source>
</evidence>
<dbReference type="NCBIfam" id="NF001785">
    <property type="entry name" value="PRK00517.2-2"/>
    <property type="match status" value="1"/>
</dbReference>
<dbReference type="GO" id="GO:0005737">
    <property type="term" value="C:cytoplasm"/>
    <property type="evidence" value="ECO:0007669"/>
    <property type="project" value="UniProtKB-SubCell"/>
</dbReference>
<dbReference type="Gene3D" id="3.40.50.150">
    <property type="entry name" value="Vaccinia Virus protein VP39"/>
    <property type="match status" value="1"/>
</dbReference>
<evidence type="ECO:0000256" key="4">
    <source>
        <dbReference type="ARBA" id="ARBA00022679"/>
    </source>
</evidence>
<dbReference type="CDD" id="cd02440">
    <property type="entry name" value="AdoMet_MTases"/>
    <property type="match status" value="1"/>
</dbReference>
<keyword evidence="7" id="KW-0689">Ribosomal protein</keyword>
<name>A0A1M4VN23_9BACT</name>
<dbReference type="Proteomes" id="UP000184368">
    <property type="component" value="Unassembled WGS sequence"/>
</dbReference>
<comment type="subcellular location">
    <subcellularLocation>
        <location evidence="6">Cytoplasm</location>
    </subcellularLocation>
</comment>
<dbReference type="AlphaFoldDB" id="A0A1M4VN23"/>
<dbReference type="HAMAP" id="MF_00735">
    <property type="entry name" value="Methyltr_PrmA"/>
    <property type="match status" value="1"/>
</dbReference>
<dbReference type="GO" id="GO:0016279">
    <property type="term" value="F:protein-lysine N-methyltransferase activity"/>
    <property type="evidence" value="ECO:0007669"/>
    <property type="project" value="TreeGrafter"/>
</dbReference>